<feature type="transmembrane region" description="Helical" evidence="1">
    <location>
        <begin position="152"/>
        <end position="173"/>
    </location>
</feature>
<dbReference type="InterPro" id="IPR036259">
    <property type="entry name" value="MFS_trans_sf"/>
</dbReference>
<organism evidence="2 3">
    <name type="scientific">Methylobrevis albus</name>
    <dbReference type="NCBI Taxonomy" id="2793297"/>
    <lineage>
        <taxon>Bacteria</taxon>
        <taxon>Pseudomonadati</taxon>
        <taxon>Pseudomonadota</taxon>
        <taxon>Alphaproteobacteria</taxon>
        <taxon>Hyphomicrobiales</taxon>
        <taxon>Pleomorphomonadaceae</taxon>
        <taxon>Methylobrevis</taxon>
    </lineage>
</organism>
<dbReference type="RefSeq" id="WP_197311802.1">
    <property type="nucleotide sequence ID" value="NZ_JADZLT010000051.1"/>
</dbReference>
<feature type="transmembrane region" description="Helical" evidence="1">
    <location>
        <begin position="354"/>
        <end position="375"/>
    </location>
</feature>
<dbReference type="PANTHER" id="PTHR23534:SF1">
    <property type="entry name" value="MAJOR FACILITATOR SUPERFAMILY PROTEIN"/>
    <property type="match status" value="1"/>
</dbReference>
<feature type="transmembrane region" description="Helical" evidence="1">
    <location>
        <begin position="65"/>
        <end position="88"/>
    </location>
</feature>
<feature type="transmembrane region" description="Helical" evidence="1">
    <location>
        <begin position="119"/>
        <end position="140"/>
    </location>
</feature>
<evidence type="ECO:0008006" key="4">
    <source>
        <dbReference type="Google" id="ProtNLM"/>
    </source>
</evidence>
<keyword evidence="1" id="KW-0812">Transmembrane</keyword>
<accession>A0A931I3F1</accession>
<evidence type="ECO:0000313" key="2">
    <source>
        <dbReference type="EMBL" id="MBH0238714.1"/>
    </source>
</evidence>
<feature type="transmembrane region" description="Helical" evidence="1">
    <location>
        <begin position="95"/>
        <end position="113"/>
    </location>
</feature>
<proteinExistence type="predicted"/>
<feature type="transmembrane region" description="Helical" evidence="1">
    <location>
        <begin position="185"/>
        <end position="207"/>
    </location>
</feature>
<reference evidence="2" key="1">
    <citation type="submission" date="2020-12" db="EMBL/GenBank/DDBJ databases">
        <title>Methylobrevis albus sp. nov., isolated from fresh water lack sediment.</title>
        <authorList>
            <person name="Zou Q."/>
        </authorList>
    </citation>
    <scope>NUCLEOTIDE SEQUENCE</scope>
    <source>
        <strain evidence="2">L22</strain>
    </source>
</reference>
<name>A0A931I3F1_9HYPH</name>
<evidence type="ECO:0000313" key="3">
    <source>
        <dbReference type="Proteomes" id="UP000631694"/>
    </source>
</evidence>
<sequence length="376" mass="35897">MSLSASALRGGRLLCACPADGGSTRRAETRLVAVLGLGFGLSALSQALAAGLLPLAALRMVDGPWLLLPSALMLVGIAVASLPAALLVDHLGRREGLALGAAFGAAGGGLVALGITETIYSMVLVGAFWLGLAQGFGLFYRHLAAAVAGRIGGVRAVGLVVGGGAIAGIAGPTLAGAAEALSFPYLYAGSALLAAAAHVATIAVVALMPPTVWRVDEGAPDAASATGTTGTGRRIAAATALASGAWLIMAGSMAAAPLGMAGCGIATGGIVGAMAWHVVAMYAPALVAGPLADRVGPLTIAAAGLLAALAGAGIGIHATTGAGFGLALGLVGAGWSFATVGATAVVAGLSRGRLALHDAAVAGGALAGVAIAAFAA</sequence>
<feature type="transmembrane region" description="Helical" evidence="1">
    <location>
        <begin position="31"/>
        <end position="53"/>
    </location>
</feature>
<keyword evidence="1" id="KW-0472">Membrane</keyword>
<keyword evidence="3" id="KW-1185">Reference proteome</keyword>
<dbReference type="EMBL" id="JADZLT010000051">
    <property type="protein sequence ID" value="MBH0238714.1"/>
    <property type="molecule type" value="Genomic_DNA"/>
</dbReference>
<feature type="transmembrane region" description="Helical" evidence="1">
    <location>
        <begin position="324"/>
        <end position="347"/>
    </location>
</feature>
<evidence type="ECO:0000256" key="1">
    <source>
        <dbReference type="SAM" id="Phobius"/>
    </source>
</evidence>
<dbReference type="AlphaFoldDB" id="A0A931I3F1"/>
<dbReference type="Gene3D" id="1.20.1250.20">
    <property type="entry name" value="MFS general substrate transporter like domains"/>
    <property type="match status" value="1"/>
</dbReference>
<comment type="caution">
    <text evidence="2">The sequence shown here is derived from an EMBL/GenBank/DDBJ whole genome shotgun (WGS) entry which is preliminary data.</text>
</comment>
<dbReference type="SUPFAM" id="SSF103473">
    <property type="entry name" value="MFS general substrate transporter"/>
    <property type="match status" value="1"/>
</dbReference>
<gene>
    <name evidence="2" type="ORF">I5731_12835</name>
</gene>
<feature type="transmembrane region" description="Helical" evidence="1">
    <location>
        <begin position="264"/>
        <end position="283"/>
    </location>
</feature>
<dbReference type="PANTHER" id="PTHR23534">
    <property type="entry name" value="MFS PERMEASE"/>
    <property type="match status" value="1"/>
</dbReference>
<dbReference type="Proteomes" id="UP000631694">
    <property type="component" value="Unassembled WGS sequence"/>
</dbReference>
<protein>
    <recommendedName>
        <fullName evidence="4">MFS transporter</fullName>
    </recommendedName>
</protein>
<keyword evidence="1" id="KW-1133">Transmembrane helix</keyword>
<feature type="transmembrane region" description="Helical" evidence="1">
    <location>
        <begin position="295"/>
        <end position="318"/>
    </location>
</feature>